<accession>A0A8H4VZK2</accession>
<dbReference type="Proteomes" id="UP000566819">
    <property type="component" value="Unassembled WGS sequence"/>
</dbReference>
<name>A0A8H4VZK2_9HELO</name>
<gene>
    <name evidence="2" type="ORF">G7Y89_g12533</name>
</gene>
<comment type="caution">
    <text evidence="2">The sequence shown here is derived from an EMBL/GenBank/DDBJ whole genome shotgun (WGS) entry which is preliminary data.</text>
</comment>
<evidence type="ECO:0000313" key="2">
    <source>
        <dbReference type="EMBL" id="KAF4625634.1"/>
    </source>
</evidence>
<dbReference type="EMBL" id="JAAMPI010001330">
    <property type="protein sequence ID" value="KAF4625634.1"/>
    <property type="molecule type" value="Genomic_DNA"/>
</dbReference>
<dbReference type="AlphaFoldDB" id="A0A8H4VZK2"/>
<evidence type="ECO:0000256" key="1">
    <source>
        <dbReference type="SAM" id="MobiDB-lite"/>
    </source>
</evidence>
<protein>
    <submittedName>
        <fullName evidence="2">Uncharacterized protein</fullName>
    </submittedName>
</protein>
<evidence type="ECO:0000313" key="3">
    <source>
        <dbReference type="Proteomes" id="UP000566819"/>
    </source>
</evidence>
<feature type="region of interest" description="Disordered" evidence="1">
    <location>
        <begin position="108"/>
        <end position="131"/>
    </location>
</feature>
<feature type="compositionally biased region" description="Polar residues" evidence="1">
    <location>
        <begin position="116"/>
        <end position="128"/>
    </location>
</feature>
<keyword evidence="3" id="KW-1185">Reference proteome</keyword>
<organism evidence="2 3">
    <name type="scientific">Cudoniella acicularis</name>
    <dbReference type="NCBI Taxonomy" id="354080"/>
    <lineage>
        <taxon>Eukaryota</taxon>
        <taxon>Fungi</taxon>
        <taxon>Dikarya</taxon>
        <taxon>Ascomycota</taxon>
        <taxon>Pezizomycotina</taxon>
        <taxon>Leotiomycetes</taxon>
        <taxon>Helotiales</taxon>
        <taxon>Tricladiaceae</taxon>
        <taxon>Cudoniella</taxon>
    </lineage>
</organism>
<reference evidence="2 3" key="1">
    <citation type="submission" date="2020-03" db="EMBL/GenBank/DDBJ databases">
        <title>Draft Genome Sequence of Cudoniella acicularis.</title>
        <authorList>
            <person name="Buettner E."/>
            <person name="Kellner H."/>
        </authorList>
    </citation>
    <scope>NUCLEOTIDE SEQUENCE [LARGE SCALE GENOMIC DNA]</scope>
    <source>
        <strain evidence="2 3">DSM 108380</strain>
    </source>
</reference>
<sequence length="369" mass="41877">MAHQTHTLPWNVLERNFEYRPAIPVSATAQSLPDIVALQKPLQTEDLLFFSNALAKQTRDFSNFLRQRFCSKAQYAKTAARWLTSDEYEAMPGASTTGKVISERMMEKWRDKDSAHSPSQSQASNSQEDPYADVETWIRAARWTSQGELFYDEKGENKMPGVVKMLLKEAAGVIEQRTVGQSGSGEGEICDEAMETLLLVANHPKTPLMTLRNSGSELETGISSILKSCLHAYLMVNLLFIMREAGSPVCDQLPWDWQHPFPNGVPPQWRYMKCRNFRAVVEFCTLQGDVPGRAGVHDEFFKQGDLFSDMNACQEYLKSLWRIMVVYDLVIREGGGDPDMGQEITRSFQSMFQIPYEIEFGTNRIKLVC</sequence>
<dbReference type="OrthoDB" id="3204049at2759"/>
<proteinExistence type="predicted"/>